<sequence length="177" mass="19373">MKEEPGNGTKQVTGGNRGIGYAVVKRLSKEFNGVVLFTARDANNGSKVCGELNKELNTENIQFHPLDVTSKESIGKLRDHVQDKFGGLDILVNNAGVLFRKQFASSTLTIAEITALMEKYVRDSRDGKISEMGWPDNSQYAPGADTIVYCALLPKGTTSPNGEFVYSREIKPWTAGK</sequence>
<dbReference type="InterPro" id="IPR036291">
    <property type="entry name" value="NAD(P)-bd_dom_sf"/>
</dbReference>
<evidence type="ECO:0000313" key="4">
    <source>
        <dbReference type="EMBL" id="KAK2564767.1"/>
    </source>
</evidence>
<dbReference type="GO" id="GO:0004090">
    <property type="term" value="F:carbonyl reductase (NADPH) activity"/>
    <property type="evidence" value="ECO:0007669"/>
    <property type="project" value="TreeGrafter"/>
</dbReference>
<dbReference type="Gene3D" id="3.40.50.720">
    <property type="entry name" value="NAD(P)-binding Rossmann-like Domain"/>
    <property type="match status" value="1"/>
</dbReference>
<dbReference type="AlphaFoldDB" id="A0AAD9V8E7"/>
<evidence type="ECO:0000256" key="2">
    <source>
        <dbReference type="ARBA" id="ARBA00022857"/>
    </source>
</evidence>
<name>A0AAD9V8E7_ACRCE</name>
<dbReference type="EMBL" id="JARQWQ010000021">
    <property type="protein sequence ID" value="KAK2564767.1"/>
    <property type="molecule type" value="Genomic_DNA"/>
</dbReference>
<evidence type="ECO:0000313" key="5">
    <source>
        <dbReference type="Proteomes" id="UP001249851"/>
    </source>
</evidence>
<dbReference type="Proteomes" id="UP001249851">
    <property type="component" value="Unassembled WGS sequence"/>
</dbReference>
<gene>
    <name evidence="4" type="ORF">P5673_011451</name>
</gene>
<evidence type="ECO:0000256" key="1">
    <source>
        <dbReference type="ARBA" id="ARBA00006484"/>
    </source>
</evidence>
<dbReference type="Pfam" id="PF00106">
    <property type="entry name" value="adh_short"/>
    <property type="match status" value="1"/>
</dbReference>
<protein>
    <submittedName>
        <fullName evidence="4">Carbonyl reductase [NADPH] 1</fullName>
    </submittedName>
</protein>
<dbReference type="PRINTS" id="PR00081">
    <property type="entry name" value="GDHRDH"/>
</dbReference>
<keyword evidence="3" id="KW-0560">Oxidoreductase</keyword>
<dbReference type="InterPro" id="IPR002347">
    <property type="entry name" value="SDR_fam"/>
</dbReference>
<comment type="similarity">
    <text evidence="1">Belongs to the short-chain dehydrogenases/reductases (SDR) family.</text>
</comment>
<comment type="caution">
    <text evidence="4">The sequence shown here is derived from an EMBL/GenBank/DDBJ whole genome shotgun (WGS) entry which is preliminary data.</text>
</comment>
<keyword evidence="2" id="KW-0521">NADP</keyword>
<dbReference type="SUPFAM" id="SSF51735">
    <property type="entry name" value="NAD(P)-binding Rossmann-fold domains"/>
    <property type="match status" value="1"/>
</dbReference>
<evidence type="ECO:0000256" key="3">
    <source>
        <dbReference type="ARBA" id="ARBA00023002"/>
    </source>
</evidence>
<organism evidence="4 5">
    <name type="scientific">Acropora cervicornis</name>
    <name type="common">Staghorn coral</name>
    <dbReference type="NCBI Taxonomy" id="6130"/>
    <lineage>
        <taxon>Eukaryota</taxon>
        <taxon>Metazoa</taxon>
        <taxon>Cnidaria</taxon>
        <taxon>Anthozoa</taxon>
        <taxon>Hexacorallia</taxon>
        <taxon>Scleractinia</taxon>
        <taxon>Astrocoeniina</taxon>
        <taxon>Acroporidae</taxon>
        <taxon>Acropora</taxon>
    </lineage>
</organism>
<proteinExistence type="inferred from homology"/>
<keyword evidence="5" id="KW-1185">Reference proteome</keyword>
<dbReference type="PANTHER" id="PTHR43963">
    <property type="entry name" value="CARBONYL REDUCTASE 1-RELATED"/>
    <property type="match status" value="1"/>
</dbReference>
<reference evidence="4" key="1">
    <citation type="journal article" date="2023" name="G3 (Bethesda)">
        <title>Whole genome assembly and annotation of the endangered Caribbean coral Acropora cervicornis.</title>
        <authorList>
            <person name="Selwyn J.D."/>
            <person name="Vollmer S.V."/>
        </authorList>
    </citation>
    <scope>NUCLEOTIDE SEQUENCE</scope>
    <source>
        <strain evidence="4">K2</strain>
    </source>
</reference>
<dbReference type="PANTHER" id="PTHR43963:SF6">
    <property type="entry name" value="CHAIN DEHYDROGENASE FAMILY PROTEIN, PUTATIVE (AFU_ORTHOLOGUE AFUA_3G15350)-RELATED"/>
    <property type="match status" value="1"/>
</dbReference>
<reference evidence="4" key="2">
    <citation type="journal article" date="2023" name="Science">
        <title>Genomic signatures of disease resistance in endangered staghorn corals.</title>
        <authorList>
            <person name="Vollmer S.V."/>
            <person name="Selwyn J.D."/>
            <person name="Despard B.A."/>
            <person name="Roesel C.L."/>
        </authorList>
    </citation>
    <scope>NUCLEOTIDE SEQUENCE</scope>
    <source>
        <strain evidence="4">K2</strain>
    </source>
</reference>
<accession>A0AAD9V8E7</accession>